<gene>
    <name evidence="1" type="ORF">Tcan_05585</name>
</gene>
<dbReference type="OrthoDB" id="5849438at2759"/>
<comment type="caution">
    <text evidence="1">The sequence shown here is derived from an EMBL/GenBank/DDBJ whole genome shotgun (WGS) entry which is preliminary data.</text>
</comment>
<evidence type="ECO:0000313" key="2">
    <source>
        <dbReference type="Proteomes" id="UP000031036"/>
    </source>
</evidence>
<sequence>MITATETSDANCPKGHAHYYTYKIVPIRGRESTQKTFISLPEKTSEYENRFVTLNERFSIVERGYQLMPILPEHERYLQEQVRCVSMWEDNAMDESMKENVAPSIPVGQRAATNHPTLRI</sequence>
<evidence type="ECO:0000313" key="1">
    <source>
        <dbReference type="EMBL" id="KHN86171.1"/>
    </source>
</evidence>
<proteinExistence type="predicted"/>
<dbReference type="AlphaFoldDB" id="A0A0B2VRJ9"/>
<reference evidence="1" key="1">
    <citation type="submission" date="2014-11" db="EMBL/GenBank/DDBJ databases">
        <title>Genetic blueprint of the zoonotic pathogen Toxocara canis.</title>
        <authorList>
            <person name="Zhu X.-Q."/>
            <person name="Korhonen P.K."/>
            <person name="Cai H."/>
            <person name="Young N.D."/>
            <person name="Nejsum P."/>
            <person name="von Samson-Himmelstjerna G."/>
            <person name="Boag P.R."/>
            <person name="Tan P."/>
            <person name="Li Q."/>
            <person name="Min J."/>
            <person name="Yang Y."/>
            <person name="Wang X."/>
            <person name="Fang X."/>
            <person name="Hall R.S."/>
            <person name="Hofmann A."/>
            <person name="Sternberg P.W."/>
            <person name="Jex A.R."/>
            <person name="Gasser R.B."/>
        </authorList>
    </citation>
    <scope>NUCLEOTIDE SEQUENCE [LARGE SCALE GENOMIC DNA]</scope>
    <source>
        <strain evidence="1">PN_DK_2014</strain>
    </source>
</reference>
<organism evidence="1 2">
    <name type="scientific">Toxocara canis</name>
    <name type="common">Canine roundworm</name>
    <dbReference type="NCBI Taxonomy" id="6265"/>
    <lineage>
        <taxon>Eukaryota</taxon>
        <taxon>Metazoa</taxon>
        <taxon>Ecdysozoa</taxon>
        <taxon>Nematoda</taxon>
        <taxon>Chromadorea</taxon>
        <taxon>Rhabditida</taxon>
        <taxon>Spirurina</taxon>
        <taxon>Ascaridomorpha</taxon>
        <taxon>Ascaridoidea</taxon>
        <taxon>Toxocaridae</taxon>
        <taxon>Toxocara</taxon>
    </lineage>
</organism>
<name>A0A0B2VRJ9_TOXCA</name>
<dbReference type="EMBL" id="JPKZ01000641">
    <property type="protein sequence ID" value="KHN86171.1"/>
    <property type="molecule type" value="Genomic_DNA"/>
</dbReference>
<keyword evidence="2" id="KW-1185">Reference proteome</keyword>
<dbReference type="Proteomes" id="UP000031036">
    <property type="component" value="Unassembled WGS sequence"/>
</dbReference>
<accession>A0A0B2VRJ9</accession>
<protein>
    <submittedName>
        <fullName evidence="1">Uncharacterized protein</fullName>
    </submittedName>
</protein>